<feature type="transmembrane region" description="Helical" evidence="5">
    <location>
        <begin position="393"/>
        <end position="414"/>
    </location>
</feature>
<feature type="transmembrane region" description="Helical" evidence="5">
    <location>
        <begin position="34"/>
        <end position="55"/>
    </location>
</feature>
<evidence type="ECO:0000256" key="2">
    <source>
        <dbReference type="ARBA" id="ARBA00022692"/>
    </source>
</evidence>
<comment type="subcellular location">
    <subcellularLocation>
        <location evidence="1">Membrane</location>
        <topology evidence="1">Multi-pass membrane protein</topology>
    </subcellularLocation>
</comment>
<dbReference type="PANTHER" id="PTHR43243">
    <property type="entry name" value="INNER MEMBRANE TRANSPORTER YGJI-RELATED"/>
    <property type="match status" value="1"/>
</dbReference>
<feature type="transmembrane region" description="Helical" evidence="5">
    <location>
        <begin position="283"/>
        <end position="312"/>
    </location>
</feature>
<dbReference type="Gene3D" id="1.20.1740.10">
    <property type="entry name" value="Amino acid/polyamine transporter I"/>
    <property type="match status" value="1"/>
</dbReference>
<feature type="transmembrane region" description="Helical" evidence="5">
    <location>
        <begin position="201"/>
        <end position="219"/>
    </location>
</feature>
<organism evidence="6 7">
    <name type="scientific">Flavobacterium frigidarium</name>
    <dbReference type="NCBI Taxonomy" id="99286"/>
    <lineage>
        <taxon>Bacteria</taxon>
        <taxon>Pseudomonadati</taxon>
        <taxon>Bacteroidota</taxon>
        <taxon>Flavobacteriia</taxon>
        <taxon>Flavobacteriales</taxon>
        <taxon>Flavobacteriaceae</taxon>
        <taxon>Flavobacterium</taxon>
    </lineage>
</organism>
<feature type="transmembrane region" description="Helical" evidence="5">
    <location>
        <begin position="156"/>
        <end position="181"/>
    </location>
</feature>
<evidence type="ECO:0000313" key="6">
    <source>
        <dbReference type="EMBL" id="MEZ7515469.1"/>
    </source>
</evidence>
<name>A0ABV4KCU4_9FLAO</name>
<comment type="caution">
    <text evidence="6">The sequence shown here is derived from an EMBL/GenBank/DDBJ whole genome shotgun (WGS) entry which is preliminary data.</text>
</comment>
<reference evidence="6 7" key="1">
    <citation type="submission" date="2023-05" db="EMBL/GenBank/DDBJ databases">
        <title>Adaptations of aquatic viruses from atmosphere-close ecosystems of the Central Arctic Ocean.</title>
        <authorList>
            <person name="Rahlff J."/>
            <person name="Holmfeldt K."/>
        </authorList>
    </citation>
    <scope>NUCLEOTIDE SEQUENCE [LARGE SCALE GENOMIC DNA]</scope>
    <source>
        <strain evidence="6 7">Arc14</strain>
    </source>
</reference>
<dbReference type="RefSeq" id="WP_371569909.1">
    <property type="nucleotide sequence ID" value="NZ_JASMRN010000006.1"/>
</dbReference>
<keyword evidence="3 5" id="KW-1133">Transmembrane helix</keyword>
<dbReference type="Pfam" id="PF13520">
    <property type="entry name" value="AA_permease_2"/>
    <property type="match status" value="1"/>
</dbReference>
<keyword evidence="2 5" id="KW-0812">Transmembrane</keyword>
<evidence type="ECO:0000256" key="3">
    <source>
        <dbReference type="ARBA" id="ARBA00022989"/>
    </source>
</evidence>
<keyword evidence="4 5" id="KW-0472">Membrane</keyword>
<evidence type="ECO:0000256" key="5">
    <source>
        <dbReference type="SAM" id="Phobius"/>
    </source>
</evidence>
<evidence type="ECO:0000313" key="7">
    <source>
        <dbReference type="Proteomes" id="UP001568894"/>
    </source>
</evidence>
<dbReference type="EMBL" id="JASMRN010000006">
    <property type="protein sequence ID" value="MEZ7515469.1"/>
    <property type="molecule type" value="Genomic_DNA"/>
</dbReference>
<feature type="transmembrane region" description="Helical" evidence="5">
    <location>
        <begin position="84"/>
        <end position="104"/>
    </location>
</feature>
<dbReference type="InterPro" id="IPR002293">
    <property type="entry name" value="AA/rel_permease1"/>
</dbReference>
<feature type="transmembrane region" description="Helical" evidence="5">
    <location>
        <begin position="124"/>
        <end position="149"/>
    </location>
</feature>
<accession>A0ABV4KCU4</accession>
<evidence type="ECO:0000256" key="1">
    <source>
        <dbReference type="ARBA" id="ARBA00004141"/>
    </source>
</evidence>
<feature type="transmembrane region" description="Helical" evidence="5">
    <location>
        <begin position="333"/>
        <end position="351"/>
    </location>
</feature>
<feature type="transmembrane region" description="Helical" evidence="5">
    <location>
        <begin position="240"/>
        <end position="263"/>
    </location>
</feature>
<keyword evidence="7" id="KW-1185">Reference proteome</keyword>
<gene>
    <name evidence="6" type="ORF">QO192_09285</name>
</gene>
<dbReference type="PANTHER" id="PTHR43243:SF11">
    <property type="entry name" value="AMINO ACID PERMEASE_ SLC12A DOMAIN-CONTAINING PROTEIN"/>
    <property type="match status" value="1"/>
</dbReference>
<dbReference type="Proteomes" id="UP001568894">
    <property type="component" value="Unassembled WGS sequence"/>
</dbReference>
<feature type="transmembrane region" description="Helical" evidence="5">
    <location>
        <begin position="357"/>
        <end position="381"/>
    </location>
</feature>
<protein>
    <submittedName>
        <fullName evidence="6">APC family permease</fullName>
    </submittedName>
</protein>
<proteinExistence type="predicted"/>
<sequence>MKEVVHKKLNELQATAICGNDISSSCLYVSALTIMYAGQYAWISLLFVAVVLFLFRKIYGEVVGALPLNGGAYNVLLNTSSKRLASIAATLTVLSYMATAVISASEGVHYLSNIIPQVHHSFSLFYIDISFITIATVVILLIFTTLAIIGIGESAIVAVVIFITHLSTLTLLVLASVWFIFMNGFDVFSVNWSLPITSGTIVNALFLGFSAAMLGISGFESSANFVEEQEIGVFPKTLRNMWAIVSFFNPVIALLLICIIPLAEVGEHQESLLAFLGKKTGGSWLAYLISIDAVLVLCGAVLTSFVGVSGLLNRMTLDRILPNYFLKQNKRGSNYRIIISFLVLCVSVLFVTKGDIIALAGVYTFSFLAVMGLFGIGNLLLKFKRKKLPRPEKARGISVIVAVALIVTAFIGNMKLNLTSFYTFLQYLVPAFGFVAIMLNRSLLIRLLIEALEYFYTPLRKIVIFSNRYLLKMNLKINSQEFVFFTKGDDVAIINKVMQYVQNNETTKKLKIVNINKDHYDNELLIIDLKVLDRAYPEIDIEFIELEGVFGPDIIDELSTKWNIPKNFMFIGSPGDRFSYRVSELGGVRLIM</sequence>
<evidence type="ECO:0000256" key="4">
    <source>
        <dbReference type="ARBA" id="ARBA00023136"/>
    </source>
</evidence>
<feature type="transmembrane region" description="Helical" evidence="5">
    <location>
        <begin position="420"/>
        <end position="439"/>
    </location>
</feature>